<evidence type="ECO:0000313" key="3">
    <source>
        <dbReference type="Proteomes" id="UP000633936"/>
    </source>
</evidence>
<keyword evidence="3" id="KW-1185">Reference proteome</keyword>
<reference evidence="2 3" key="1">
    <citation type="submission" date="2020-08" db="EMBL/GenBank/DDBJ databases">
        <title>Genome public.</title>
        <authorList>
            <person name="Liu C."/>
            <person name="Sun Q."/>
        </authorList>
    </citation>
    <scope>NUCLEOTIDE SEQUENCE [LARGE SCALE GENOMIC DNA]</scope>
    <source>
        <strain evidence="2 3">27-44</strain>
    </source>
</reference>
<gene>
    <name evidence="2" type="ORF">H8Z79_13810</name>
</gene>
<dbReference type="RefSeq" id="WP_118040788.1">
    <property type="nucleotide sequence ID" value="NZ_JACOQE010000011.1"/>
</dbReference>
<feature type="domain" description="IrrE N-terminal-like" evidence="1">
    <location>
        <begin position="14"/>
        <end position="81"/>
    </location>
</feature>
<dbReference type="Proteomes" id="UP000633936">
    <property type="component" value="Unassembled WGS sequence"/>
</dbReference>
<dbReference type="EMBL" id="JACOQE010000011">
    <property type="protein sequence ID" value="MBC5741492.1"/>
    <property type="molecule type" value="Genomic_DNA"/>
</dbReference>
<name>A0ABR7I4R2_9FIRM</name>
<protein>
    <submittedName>
        <fullName evidence="2">ImmA/IrrE family metallo-endopeptidase</fullName>
    </submittedName>
</protein>
<evidence type="ECO:0000313" key="2">
    <source>
        <dbReference type="EMBL" id="MBC5741492.1"/>
    </source>
</evidence>
<dbReference type="Pfam" id="PF06114">
    <property type="entry name" value="Peptidase_M78"/>
    <property type="match status" value="1"/>
</dbReference>
<comment type="caution">
    <text evidence="2">The sequence shown here is derived from an EMBL/GenBank/DDBJ whole genome shotgun (WGS) entry which is preliminary data.</text>
</comment>
<dbReference type="InterPro" id="IPR010359">
    <property type="entry name" value="IrrE_HExxH"/>
</dbReference>
<evidence type="ECO:0000259" key="1">
    <source>
        <dbReference type="Pfam" id="PF06114"/>
    </source>
</evidence>
<accession>A0ABR7I4R2</accession>
<proteinExistence type="predicted"/>
<organism evidence="2 3">
    <name type="scientific">Blautia intestinalis</name>
    <dbReference type="NCBI Taxonomy" id="2763028"/>
    <lineage>
        <taxon>Bacteria</taxon>
        <taxon>Bacillati</taxon>
        <taxon>Bacillota</taxon>
        <taxon>Clostridia</taxon>
        <taxon>Lachnospirales</taxon>
        <taxon>Lachnospiraceae</taxon>
        <taxon>Blautia</taxon>
    </lineage>
</organism>
<sequence>MNYEELQIQACKDGIEIIEYPFKSSNIKGLYCNGTVALNEDMTQVEKSCVLAEEIGHHCTSSGDILDQTDIMNRKQEYRARFYGYNLKIGLTGLIRAYEAGCRNFFEMAEFLDATEEYLKEAIQCYKSKYGICAVVDNYIIYFEPFAVMKMITVDSL</sequence>